<dbReference type="Gramene" id="MELO3C016757.2.1">
    <property type="protein sequence ID" value="MELO3C016757.2.1"/>
    <property type="gene ID" value="MELO3C016757.2"/>
</dbReference>
<evidence type="ECO:0000313" key="2">
    <source>
        <dbReference type="EnsemblPlants" id="MELO3C016757.2.1"/>
    </source>
</evidence>
<feature type="region of interest" description="Disordered" evidence="1">
    <location>
        <begin position="1"/>
        <end position="66"/>
    </location>
</feature>
<name>A0A9I9DCQ0_CUCME</name>
<reference evidence="2" key="1">
    <citation type="submission" date="2023-03" db="UniProtKB">
        <authorList>
            <consortium name="EnsemblPlants"/>
        </authorList>
    </citation>
    <scope>IDENTIFICATION</scope>
</reference>
<accession>A0A9I9DCQ0</accession>
<feature type="compositionally biased region" description="Basic and acidic residues" evidence="1">
    <location>
        <begin position="43"/>
        <end position="53"/>
    </location>
</feature>
<dbReference type="EnsemblPlants" id="MELO3C016757.2.1">
    <property type="protein sequence ID" value="MELO3C016757.2.1"/>
    <property type="gene ID" value="MELO3C016757.2"/>
</dbReference>
<dbReference type="AlphaFoldDB" id="A0A9I9DCQ0"/>
<proteinExistence type="predicted"/>
<evidence type="ECO:0000256" key="1">
    <source>
        <dbReference type="SAM" id="MobiDB-lite"/>
    </source>
</evidence>
<sequence length="66" mass="7223">MEARKSGYQRKTSVNLKRDPRALMAETPGSSSDSSLQDPIVSAEKETNPDQELRPAVYDGKLSTAI</sequence>
<protein>
    <submittedName>
        <fullName evidence="2">Uncharacterized protein</fullName>
    </submittedName>
</protein>
<feature type="compositionally biased region" description="Polar residues" evidence="1">
    <location>
        <begin position="28"/>
        <end position="37"/>
    </location>
</feature>
<organism evidence="2">
    <name type="scientific">Cucumis melo</name>
    <name type="common">Muskmelon</name>
    <dbReference type="NCBI Taxonomy" id="3656"/>
    <lineage>
        <taxon>Eukaryota</taxon>
        <taxon>Viridiplantae</taxon>
        <taxon>Streptophyta</taxon>
        <taxon>Embryophyta</taxon>
        <taxon>Tracheophyta</taxon>
        <taxon>Spermatophyta</taxon>
        <taxon>Magnoliopsida</taxon>
        <taxon>eudicotyledons</taxon>
        <taxon>Gunneridae</taxon>
        <taxon>Pentapetalae</taxon>
        <taxon>rosids</taxon>
        <taxon>fabids</taxon>
        <taxon>Cucurbitales</taxon>
        <taxon>Cucurbitaceae</taxon>
        <taxon>Benincaseae</taxon>
        <taxon>Cucumis</taxon>
    </lineage>
</organism>